<gene>
    <name evidence="2" type="ORF">EVJ58_g9398</name>
</gene>
<proteinExistence type="predicted"/>
<organism evidence="2 3">
    <name type="scientific">Rhodofomes roseus</name>
    <dbReference type="NCBI Taxonomy" id="34475"/>
    <lineage>
        <taxon>Eukaryota</taxon>
        <taxon>Fungi</taxon>
        <taxon>Dikarya</taxon>
        <taxon>Basidiomycota</taxon>
        <taxon>Agaricomycotina</taxon>
        <taxon>Agaricomycetes</taxon>
        <taxon>Polyporales</taxon>
        <taxon>Rhodofomes</taxon>
    </lineage>
</organism>
<reference evidence="2 3" key="1">
    <citation type="submission" date="2019-01" db="EMBL/GenBank/DDBJ databases">
        <title>Genome sequencing of the rare red list fungi Fomitopsis rosea.</title>
        <authorList>
            <person name="Buettner E."/>
            <person name="Kellner H."/>
        </authorList>
    </citation>
    <scope>NUCLEOTIDE SEQUENCE [LARGE SCALE GENOMIC DNA]</scope>
    <source>
        <strain evidence="2 3">DSM 105464</strain>
    </source>
</reference>
<evidence type="ECO:0000256" key="1">
    <source>
        <dbReference type="SAM" id="MobiDB-lite"/>
    </source>
</evidence>
<protein>
    <submittedName>
        <fullName evidence="2">Uncharacterized protein</fullName>
    </submittedName>
</protein>
<sequence>MDSIHVRVLPRIQGSSPSPLFVLYCDPPTNDLDDWELFRDTIQSHSFGVDGGSSPKLVVDIKACLICHSADHSVGFCDLPEVIGWNGPRKEQYSSMPANAKRDNKKRGDKPSRGRGNGNGRGRGRGGANVSGPQAGPSLNYASKNALLRGEKDLW</sequence>
<dbReference type="EMBL" id="SEKV01000809">
    <property type="protein sequence ID" value="TFY53537.1"/>
    <property type="molecule type" value="Genomic_DNA"/>
</dbReference>
<accession>A0A4Y9XW08</accession>
<dbReference type="Proteomes" id="UP000298390">
    <property type="component" value="Unassembled WGS sequence"/>
</dbReference>
<evidence type="ECO:0000313" key="2">
    <source>
        <dbReference type="EMBL" id="TFY53537.1"/>
    </source>
</evidence>
<evidence type="ECO:0000313" key="3">
    <source>
        <dbReference type="Proteomes" id="UP000298390"/>
    </source>
</evidence>
<feature type="region of interest" description="Disordered" evidence="1">
    <location>
        <begin position="88"/>
        <end position="144"/>
    </location>
</feature>
<feature type="compositionally biased region" description="Gly residues" evidence="1">
    <location>
        <begin position="115"/>
        <end position="129"/>
    </location>
</feature>
<comment type="caution">
    <text evidence="2">The sequence shown here is derived from an EMBL/GenBank/DDBJ whole genome shotgun (WGS) entry which is preliminary data.</text>
</comment>
<dbReference type="AlphaFoldDB" id="A0A4Y9XW08"/>
<name>A0A4Y9XW08_9APHY</name>